<dbReference type="SUPFAM" id="SSF53335">
    <property type="entry name" value="S-adenosyl-L-methionine-dependent methyltransferases"/>
    <property type="match status" value="1"/>
</dbReference>
<reference evidence="2" key="1">
    <citation type="submission" date="2014-10" db="EMBL/GenBank/DDBJ databases">
        <authorList>
            <person name="Kuske C.R."/>
            <person name="Challacombe J.F."/>
            <person name="Daligault H.E."/>
            <person name="Davenport K.W."/>
            <person name="Johnson S.L."/>
            <person name="Siddaramappa S."/>
            <person name="Petersen J.M."/>
        </authorList>
    </citation>
    <scope>NUCLEOTIDE SEQUENCE [LARGE SCALE GENOMIC DNA]</scope>
    <source>
        <strain evidence="2">CA97-1460</strain>
    </source>
</reference>
<proteinExistence type="predicted"/>
<accession>A0A1J0KV65</accession>
<dbReference type="AlphaFoldDB" id="A0A1J0KV65"/>
<protein>
    <submittedName>
        <fullName evidence="1">Uncharacterized protein</fullName>
    </submittedName>
</protein>
<dbReference type="InterPro" id="IPR029063">
    <property type="entry name" value="SAM-dependent_MTases_sf"/>
</dbReference>
<organism evidence="1 2">
    <name type="scientific">Francisella frigiditurris</name>
    <dbReference type="NCBI Taxonomy" id="1542390"/>
    <lineage>
        <taxon>Bacteria</taxon>
        <taxon>Pseudomonadati</taxon>
        <taxon>Pseudomonadota</taxon>
        <taxon>Gammaproteobacteria</taxon>
        <taxon>Thiotrichales</taxon>
        <taxon>Francisellaceae</taxon>
        <taxon>Francisella</taxon>
    </lineage>
</organism>
<dbReference type="EMBL" id="CP009654">
    <property type="protein sequence ID" value="APC97570.1"/>
    <property type="molecule type" value="Genomic_DNA"/>
</dbReference>
<dbReference type="RefSeq" id="WP_071664133.1">
    <property type="nucleotide sequence ID" value="NZ_CP009654.1"/>
</dbReference>
<name>A0A1J0KV65_9GAMM</name>
<dbReference type="OrthoDB" id="5604805at2"/>
<gene>
    <name evidence="1" type="ORF">KX01_1223</name>
</gene>
<evidence type="ECO:0000313" key="2">
    <source>
        <dbReference type="Proteomes" id="UP000182521"/>
    </source>
</evidence>
<dbReference type="Proteomes" id="UP000182521">
    <property type="component" value="Chromosome"/>
</dbReference>
<dbReference type="STRING" id="1542390.KX01_1223"/>
<keyword evidence="2" id="KW-1185">Reference proteome</keyword>
<evidence type="ECO:0000313" key="1">
    <source>
        <dbReference type="EMBL" id="APC97570.1"/>
    </source>
</evidence>
<dbReference type="KEGG" id="frc:KX01_1223"/>
<sequence length="176" mass="20225">MAKQQVILRTLQNRWYKRILVISAKQDSYFDKLKALNKAFVSGFITEEPIRGCVFDIDAWPFSLKYFDLIILDDIIFTYKKRFKEILEQVHFCLADDGDLVIVSTKGCFAAELLPKAISNGFINDKLIPISCSDNIILNNIKKLTTREFVAFFKKSKHFDLDSTIVSSEVTEAVKI</sequence>